<dbReference type="PIRSF" id="PIRSF006060">
    <property type="entry name" value="AA_transporter"/>
    <property type="match status" value="1"/>
</dbReference>
<evidence type="ECO:0000313" key="6">
    <source>
        <dbReference type="EMBL" id="GLC27049.1"/>
    </source>
</evidence>
<gene>
    <name evidence="6" type="ORF">rosag_35620</name>
</gene>
<dbReference type="PANTHER" id="PTHR11785:SF512">
    <property type="entry name" value="SOBREMESA, ISOFORM B"/>
    <property type="match status" value="1"/>
</dbReference>
<dbReference type="GO" id="GO:0016020">
    <property type="term" value="C:membrane"/>
    <property type="evidence" value="ECO:0007669"/>
    <property type="project" value="UniProtKB-SubCell"/>
</dbReference>
<dbReference type="Pfam" id="PF13520">
    <property type="entry name" value="AA_permease_2"/>
    <property type="match status" value="1"/>
</dbReference>
<dbReference type="Proteomes" id="UP001161325">
    <property type="component" value="Unassembled WGS sequence"/>
</dbReference>
<feature type="transmembrane region" description="Helical" evidence="5">
    <location>
        <begin position="97"/>
        <end position="126"/>
    </location>
</feature>
<feature type="transmembrane region" description="Helical" evidence="5">
    <location>
        <begin position="166"/>
        <end position="184"/>
    </location>
</feature>
<keyword evidence="2 5" id="KW-0812">Transmembrane</keyword>
<feature type="transmembrane region" description="Helical" evidence="5">
    <location>
        <begin position="293"/>
        <end position="312"/>
    </location>
</feature>
<feature type="transmembrane region" description="Helical" evidence="5">
    <location>
        <begin position="244"/>
        <end position="273"/>
    </location>
</feature>
<evidence type="ECO:0000256" key="4">
    <source>
        <dbReference type="ARBA" id="ARBA00023136"/>
    </source>
</evidence>
<dbReference type="RefSeq" id="WP_284351495.1">
    <property type="nucleotide sequence ID" value="NZ_BRXS01000005.1"/>
</dbReference>
<dbReference type="EMBL" id="BRXS01000005">
    <property type="protein sequence ID" value="GLC27049.1"/>
    <property type="molecule type" value="Genomic_DNA"/>
</dbReference>
<feature type="transmembrane region" description="Helical" evidence="5">
    <location>
        <begin position="341"/>
        <end position="360"/>
    </location>
</feature>
<evidence type="ECO:0000256" key="1">
    <source>
        <dbReference type="ARBA" id="ARBA00004141"/>
    </source>
</evidence>
<evidence type="ECO:0000313" key="7">
    <source>
        <dbReference type="Proteomes" id="UP001161325"/>
    </source>
</evidence>
<feature type="transmembrane region" description="Helical" evidence="5">
    <location>
        <begin position="18"/>
        <end position="38"/>
    </location>
</feature>
<proteinExistence type="predicted"/>
<dbReference type="GO" id="GO:0015179">
    <property type="term" value="F:L-amino acid transmembrane transporter activity"/>
    <property type="evidence" value="ECO:0007669"/>
    <property type="project" value="TreeGrafter"/>
</dbReference>
<evidence type="ECO:0000256" key="2">
    <source>
        <dbReference type="ARBA" id="ARBA00022692"/>
    </source>
</evidence>
<comment type="subcellular location">
    <subcellularLocation>
        <location evidence="1">Membrane</location>
        <topology evidence="1">Multi-pass membrane protein</topology>
    </subcellularLocation>
</comment>
<feature type="transmembrane region" description="Helical" evidence="5">
    <location>
        <begin position="204"/>
        <end position="223"/>
    </location>
</feature>
<feature type="transmembrane region" description="Helical" evidence="5">
    <location>
        <begin position="430"/>
        <end position="447"/>
    </location>
</feature>
<feature type="transmembrane region" description="Helical" evidence="5">
    <location>
        <begin position="138"/>
        <end position="159"/>
    </location>
</feature>
<evidence type="ECO:0000256" key="3">
    <source>
        <dbReference type="ARBA" id="ARBA00022989"/>
    </source>
</evidence>
<feature type="transmembrane region" description="Helical" evidence="5">
    <location>
        <begin position="406"/>
        <end position="424"/>
    </location>
</feature>
<dbReference type="InterPro" id="IPR050598">
    <property type="entry name" value="AminoAcid_Transporter"/>
</dbReference>
<organism evidence="6 7">
    <name type="scientific">Roseisolibacter agri</name>
    <dbReference type="NCBI Taxonomy" id="2014610"/>
    <lineage>
        <taxon>Bacteria</taxon>
        <taxon>Pseudomonadati</taxon>
        <taxon>Gemmatimonadota</taxon>
        <taxon>Gemmatimonadia</taxon>
        <taxon>Gemmatimonadales</taxon>
        <taxon>Gemmatimonadaceae</taxon>
        <taxon>Roseisolibacter</taxon>
    </lineage>
</organism>
<keyword evidence="3 5" id="KW-1133">Transmembrane helix</keyword>
<keyword evidence="7" id="KW-1185">Reference proteome</keyword>
<comment type="caution">
    <text evidence="6">The sequence shown here is derived from an EMBL/GenBank/DDBJ whole genome shotgun (WGS) entry which is preliminary data.</text>
</comment>
<protein>
    <submittedName>
        <fullName evidence="6">Amino acid transporter</fullName>
    </submittedName>
</protein>
<accession>A0AA37Q5N8</accession>
<dbReference type="Gene3D" id="1.20.1740.10">
    <property type="entry name" value="Amino acid/polyamine transporter I"/>
    <property type="match status" value="1"/>
</dbReference>
<evidence type="ECO:0000256" key="5">
    <source>
        <dbReference type="SAM" id="Phobius"/>
    </source>
</evidence>
<feature type="transmembrane region" description="Helical" evidence="5">
    <location>
        <begin position="366"/>
        <end position="385"/>
    </location>
</feature>
<reference evidence="6" key="1">
    <citation type="submission" date="2022-08" db="EMBL/GenBank/DDBJ databases">
        <title>Draft genome sequencing of Roseisolibacter agri AW1220.</title>
        <authorList>
            <person name="Tobiishi Y."/>
            <person name="Tonouchi A."/>
        </authorList>
    </citation>
    <scope>NUCLEOTIDE SEQUENCE</scope>
    <source>
        <strain evidence="6">AW1220</strain>
    </source>
</reference>
<dbReference type="AlphaFoldDB" id="A0AA37Q5N8"/>
<sequence length="463" mass="47244">MPDTNAPPPAATAYARRLGLFSATMLVVGGIIGSGIFLNPAVVARRAGSAALTLGVWGIGAVVALLGAAIFAELGRRRPQAGGGYAYLRDAFGPLPAFLYGWALLLVISSGAIAAVAMTFAGYASALVGAPPEAQRPIALGAVALLTLVNVVGVAPGAVTQNVFTILKLAALGVLLAAGLFAPVGAPLTASVDAALVPPSDAVGLLRAVGTALVPVLFAFGGWQQTNFVAEELEAPERTLPRALALGVAIVVAVYLLANVAYLRALGVAGLAASSAPAADTIARVAGPAGRTLVAAGIAASTFGFLDLVILVSPRVYQAMARDGLFFGAFARLHPRFRTPVAAIVAQGAWASALLLVGSYGQLLDYVTFADWIFFGLTAASLVVLRRRDAATGAPDTGFRAPFHPWSVVAFCVAAAYVVLGSVLSDPGNAVRGALILALGVPAFLFWRRRGLRATNGITRMKV</sequence>
<dbReference type="InterPro" id="IPR002293">
    <property type="entry name" value="AA/rel_permease1"/>
</dbReference>
<dbReference type="PANTHER" id="PTHR11785">
    <property type="entry name" value="AMINO ACID TRANSPORTER"/>
    <property type="match status" value="1"/>
</dbReference>
<name>A0AA37Q5N8_9BACT</name>
<keyword evidence="4 5" id="KW-0472">Membrane</keyword>
<feature type="transmembrane region" description="Helical" evidence="5">
    <location>
        <begin position="50"/>
        <end position="72"/>
    </location>
</feature>